<keyword evidence="4" id="KW-1185">Reference proteome</keyword>
<dbReference type="OrthoDB" id="927019at2"/>
<dbReference type="Proteomes" id="UP000272117">
    <property type="component" value="Unassembled WGS sequence"/>
</dbReference>
<evidence type="ECO:0000259" key="2">
    <source>
        <dbReference type="Pfam" id="PF18962"/>
    </source>
</evidence>
<evidence type="ECO:0000313" key="3">
    <source>
        <dbReference type="EMBL" id="RNI28796.1"/>
    </source>
</evidence>
<feature type="signal peptide" evidence="1">
    <location>
        <begin position="1"/>
        <end position="28"/>
    </location>
</feature>
<dbReference type="EMBL" id="RJJD01000004">
    <property type="protein sequence ID" value="RNI28796.1"/>
    <property type="molecule type" value="Genomic_DNA"/>
</dbReference>
<organism evidence="3 4">
    <name type="scientific">Rufibacter latericius</name>
    <dbReference type="NCBI Taxonomy" id="2487040"/>
    <lineage>
        <taxon>Bacteria</taxon>
        <taxon>Pseudomonadati</taxon>
        <taxon>Bacteroidota</taxon>
        <taxon>Cytophagia</taxon>
        <taxon>Cytophagales</taxon>
        <taxon>Hymenobacteraceae</taxon>
        <taxon>Rufibacter</taxon>
    </lineage>
</organism>
<dbReference type="Gene3D" id="2.60.40.10">
    <property type="entry name" value="Immunoglobulins"/>
    <property type="match status" value="1"/>
</dbReference>
<dbReference type="AlphaFoldDB" id="A0A3M9MTE6"/>
<feature type="chain" id="PRO_5018176690" evidence="1">
    <location>
        <begin position="29"/>
        <end position="768"/>
    </location>
</feature>
<proteinExistence type="predicted"/>
<dbReference type="RefSeq" id="WP_123126651.1">
    <property type="nucleotide sequence ID" value="NZ_RJJD01000004.1"/>
</dbReference>
<dbReference type="Pfam" id="PF18962">
    <property type="entry name" value="Por_Secre_tail"/>
    <property type="match status" value="1"/>
</dbReference>
<dbReference type="InterPro" id="IPR026444">
    <property type="entry name" value="Secre_tail"/>
</dbReference>
<sequence>MKKLYDNSKVFCLMLCLLAIQMAANAQALLTSTGYSENFDGIGNNTSWADNNTNHVLGWYTRIVTNNALTTMKVLGPTTDKLNGPEQLFMVNFGSSPASQDRSIGFRVNKNNRPVYAILRLRNTTGKDLNQINIEFDLKTIYNGTGDTPNGMVMSYRKGASGVEGTFTGTTGWTQIENGKLFTNNALPGTTAGLVAPVNHKTLISNISLADQEEIFIRFVDSHTNGSSGSEDDLAIDNVKIIPVRNFYNKPLVSFTEGDVTTWAINRNGTGQTSSDFTSNWQRFIVQHDISLEGPLTVSGEGSKIIVETGKTLTLNGVLTGSIDLEGTAKLIINTGTLPTFGTLSPSSTIVYNGLKTAGNEFGEFENLIIDGRNEDGVNREIGREVTVKGTLSLINRGKLDLKSHNLTVVDPNFIYDSNSFIKTTGKGSVRMKLTAGGSSMIPIGVTTISPVRLTLINGNEDYFKVRTINELWSHYDASGNPSGVKFDSKAVNKTWFVEEENLTDSAENEMKVALYWTSTDAALGFGSEPNIHLGQYVNLAYWSHGPTIPKPVAVNSIFSVERPGLSSLSVFAVYSTALASTPGVLPVELTTFTGSRSGNVVNLAWSTASEKDNDYFKVELSQDGKSFRSLGQVKGNGTTNVAQEYSFTDAAAPAGTVYYRLKQVDFDGKFEYSKVIAVKAAGRATSQASLEAYPNPTSDKVYVTSSKSSGQGTLTVYNSNGKTVLQQKLQVAGGRALLLDLSSQVSGFYTLRLENETGTEVIRVVKH</sequence>
<gene>
    <name evidence="3" type="ORF">EFB08_09215</name>
</gene>
<evidence type="ECO:0000313" key="4">
    <source>
        <dbReference type="Proteomes" id="UP000272117"/>
    </source>
</evidence>
<name>A0A3M9MTE6_9BACT</name>
<evidence type="ECO:0000256" key="1">
    <source>
        <dbReference type="SAM" id="SignalP"/>
    </source>
</evidence>
<protein>
    <submittedName>
        <fullName evidence="3">T9SS C-terminal target domain-containing protein</fullName>
    </submittedName>
</protein>
<feature type="domain" description="Secretion system C-terminal sorting" evidence="2">
    <location>
        <begin position="694"/>
        <end position="762"/>
    </location>
</feature>
<accession>A0A3M9MTE6</accession>
<comment type="caution">
    <text evidence="3">The sequence shown here is derived from an EMBL/GenBank/DDBJ whole genome shotgun (WGS) entry which is preliminary data.</text>
</comment>
<dbReference type="InterPro" id="IPR013783">
    <property type="entry name" value="Ig-like_fold"/>
</dbReference>
<reference evidence="3 4" key="1">
    <citation type="submission" date="2018-11" db="EMBL/GenBank/DDBJ databases">
        <title>Rufibacter latericius sp. nov., isolated from water in Baiyang Lake.</title>
        <authorList>
            <person name="Yang Y."/>
        </authorList>
    </citation>
    <scope>NUCLEOTIDE SEQUENCE [LARGE SCALE GENOMIC DNA]</scope>
    <source>
        <strain evidence="3 4">R-22-1c-1</strain>
    </source>
</reference>
<dbReference type="NCBIfam" id="TIGR04183">
    <property type="entry name" value="Por_Secre_tail"/>
    <property type="match status" value="1"/>
</dbReference>
<keyword evidence="1" id="KW-0732">Signal</keyword>